<dbReference type="GO" id="GO:0005739">
    <property type="term" value="C:mitochondrion"/>
    <property type="evidence" value="ECO:0007669"/>
    <property type="project" value="InterPro"/>
</dbReference>
<sequence length="158" mass="18091">MADRIVSKAAEAVRQKLAAAGKKPAAVQTYSADFMKKKPNNLYDLVLPAKSSAIGMKVARSIWRRPETYITITKFKPINQDPAQRRGKVWGVLTYNGKMVDGETPKPVRSGCKREWHIFDPNYHKKFEDESLYIQNQKYVGGAPSIKELQQQYLEFRK</sequence>
<dbReference type="Pfam" id="PF16053">
    <property type="entry name" value="MRP-S34"/>
    <property type="match status" value="1"/>
</dbReference>
<evidence type="ECO:0000313" key="1">
    <source>
        <dbReference type="EMBL" id="PRP73941.1"/>
    </source>
</evidence>
<keyword evidence="2" id="KW-1185">Reference proteome</keyword>
<dbReference type="AlphaFoldDB" id="A0A2P6MQG0"/>
<dbReference type="EMBL" id="MDYQ01000520">
    <property type="protein sequence ID" value="PRP73941.1"/>
    <property type="molecule type" value="Genomic_DNA"/>
</dbReference>
<proteinExistence type="predicted"/>
<name>A0A2P6MQG0_9EUKA</name>
<dbReference type="GO" id="GO:0003735">
    <property type="term" value="F:structural constituent of ribosome"/>
    <property type="evidence" value="ECO:0007669"/>
    <property type="project" value="InterPro"/>
</dbReference>
<comment type="caution">
    <text evidence="1">The sequence shown here is derived from an EMBL/GenBank/DDBJ whole genome shotgun (WGS) entry which is preliminary data.</text>
</comment>
<gene>
    <name evidence="1" type="ORF">PROFUN_08134</name>
</gene>
<organism evidence="1 2">
    <name type="scientific">Planoprotostelium fungivorum</name>
    <dbReference type="NCBI Taxonomy" id="1890364"/>
    <lineage>
        <taxon>Eukaryota</taxon>
        <taxon>Amoebozoa</taxon>
        <taxon>Evosea</taxon>
        <taxon>Variosea</taxon>
        <taxon>Cavosteliida</taxon>
        <taxon>Cavosteliaceae</taxon>
        <taxon>Planoprotostelium</taxon>
    </lineage>
</organism>
<reference evidence="1 2" key="1">
    <citation type="journal article" date="2018" name="Genome Biol. Evol.">
        <title>Multiple Roots of Fruiting Body Formation in Amoebozoa.</title>
        <authorList>
            <person name="Hillmann F."/>
            <person name="Forbes G."/>
            <person name="Novohradska S."/>
            <person name="Ferling I."/>
            <person name="Riege K."/>
            <person name="Groth M."/>
            <person name="Westermann M."/>
            <person name="Marz M."/>
            <person name="Spaller T."/>
            <person name="Winckler T."/>
            <person name="Schaap P."/>
            <person name="Glockner G."/>
        </authorList>
    </citation>
    <scope>NUCLEOTIDE SEQUENCE [LARGE SCALE GENOMIC DNA]</scope>
    <source>
        <strain evidence="1 2">Jena</strain>
    </source>
</reference>
<dbReference type="FunCoup" id="A0A2P6MQG0">
    <property type="interactions" value="1"/>
</dbReference>
<dbReference type="InParanoid" id="A0A2P6MQG0"/>
<protein>
    <submittedName>
        <fullName evidence="1">Uncharacterized protein</fullName>
    </submittedName>
</protein>
<dbReference type="Proteomes" id="UP000241769">
    <property type="component" value="Unassembled WGS sequence"/>
</dbReference>
<dbReference type="InterPro" id="IPR032053">
    <property type="entry name" value="Ribosomal_mS34"/>
</dbReference>
<evidence type="ECO:0000313" key="2">
    <source>
        <dbReference type="Proteomes" id="UP000241769"/>
    </source>
</evidence>
<accession>A0A2P6MQG0</accession>